<keyword evidence="4" id="KW-1185">Reference proteome</keyword>
<proteinExistence type="predicted"/>
<protein>
    <recommendedName>
        <fullName evidence="5">Transmembrane protein</fullName>
    </recommendedName>
</protein>
<evidence type="ECO:0000256" key="2">
    <source>
        <dbReference type="SAM" id="Phobius"/>
    </source>
</evidence>
<dbReference type="AlphaFoldDB" id="A0AAD4T4P1"/>
<organism evidence="3 4">
    <name type="scientific">Papaver atlanticum</name>
    <dbReference type="NCBI Taxonomy" id="357466"/>
    <lineage>
        <taxon>Eukaryota</taxon>
        <taxon>Viridiplantae</taxon>
        <taxon>Streptophyta</taxon>
        <taxon>Embryophyta</taxon>
        <taxon>Tracheophyta</taxon>
        <taxon>Spermatophyta</taxon>
        <taxon>Magnoliopsida</taxon>
        <taxon>Ranunculales</taxon>
        <taxon>Papaveraceae</taxon>
        <taxon>Papaveroideae</taxon>
        <taxon>Papaver</taxon>
    </lineage>
</organism>
<name>A0AAD4T4P1_9MAGN</name>
<dbReference type="EMBL" id="JAJJMB010006318">
    <property type="protein sequence ID" value="KAI3935065.1"/>
    <property type="molecule type" value="Genomic_DNA"/>
</dbReference>
<reference evidence="3" key="1">
    <citation type="submission" date="2022-04" db="EMBL/GenBank/DDBJ databases">
        <title>A functionally conserved STORR gene fusion in Papaver species that diverged 16.8 million years ago.</title>
        <authorList>
            <person name="Catania T."/>
        </authorList>
    </citation>
    <scope>NUCLEOTIDE SEQUENCE</scope>
    <source>
        <strain evidence="3">S-188037</strain>
    </source>
</reference>
<feature type="transmembrane region" description="Helical" evidence="2">
    <location>
        <begin position="50"/>
        <end position="72"/>
    </location>
</feature>
<evidence type="ECO:0000313" key="3">
    <source>
        <dbReference type="EMBL" id="KAI3935065.1"/>
    </source>
</evidence>
<evidence type="ECO:0008006" key="5">
    <source>
        <dbReference type="Google" id="ProtNLM"/>
    </source>
</evidence>
<keyword evidence="2" id="KW-0812">Transmembrane</keyword>
<accession>A0AAD4T4P1</accession>
<feature type="region of interest" description="Disordered" evidence="1">
    <location>
        <begin position="1"/>
        <end position="30"/>
    </location>
</feature>
<evidence type="ECO:0000256" key="1">
    <source>
        <dbReference type="SAM" id="MobiDB-lite"/>
    </source>
</evidence>
<comment type="caution">
    <text evidence="3">The sequence shown here is derived from an EMBL/GenBank/DDBJ whole genome shotgun (WGS) entry which is preliminary data.</text>
</comment>
<keyword evidence="2" id="KW-1133">Transmembrane helix</keyword>
<sequence length="170" mass="19433">MRGRTTQTTEEEGIGGGGVGGNEEERDDDESKTRKISLAMRITNLITYKFGVFWPCSFIIFSFLLLVSSLIIRSRNSVCVSTLDSRSLIGIDGVRFRFWYSWCSLVSKSGRVVEWTTKDLLSDWKSLCRYMRHGQSIIINTLRNEKYLKKGPAYVDGNWAEKVEMLIGRV</sequence>
<dbReference type="Proteomes" id="UP001202328">
    <property type="component" value="Unassembled WGS sequence"/>
</dbReference>
<evidence type="ECO:0000313" key="4">
    <source>
        <dbReference type="Proteomes" id="UP001202328"/>
    </source>
</evidence>
<gene>
    <name evidence="3" type="ORF">MKW98_009984</name>
</gene>
<keyword evidence="2" id="KW-0472">Membrane</keyword>